<keyword evidence="8" id="KW-1185">Reference proteome</keyword>
<dbReference type="RefSeq" id="WP_190442702.1">
    <property type="nucleotide sequence ID" value="NZ_JAMPKM010000038.1"/>
</dbReference>
<organism evidence="7 8">
    <name type="scientific">Trichocoleus desertorum GB2-A4</name>
    <dbReference type="NCBI Taxonomy" id="2933944"/>
    <lineage>
        <taxon>Bacteria</taxon>
        <taxon>Bacillati</taxon>
        <taxon>Cyanobacteriota</taxon>
        <taxon>Cyanophyceae</taxon>
        <taxon>Leptolyngbyales</taxon>
        <taxon>Trichocoleusaceae</taxon>
        <taxon>Trichocoleus</taxon>
    </lineage>
</organism>
<evidence type="ECO:0000256" key="1">
    <source>
        <dbReference type="ARBA" id="ARBA00004141"/>
    </source>
</evidence>
<dbReference type="EMBL" id="JAMPKM010000038">
    <property type="protein sequence ID" value="MEP0820659.1"/>
    <property type="molecule type" value="Genomic_DNA"/>
</dbReference>
<keyword evidence="4 5" id="KW-0472">Membrane</keyword>
<name>A0ABV0JFU3_9CYAN</name>
<feature type="domain" description="ABC transmembrane type-2" evidence="6">
    <location>
        <begin position="29"/>
        <end position="257"/>
    </location>
</feature>
<evidence type="ECO:0000256" key="4">
    <source>
        <dbReference type="ARBA" id="ARBA00023136"/>
    </source>
</evidence>
<feature type="transmembrane region" description="Helical" evidence="5">
    <location>
        <begin position="151"/>
        <end position="171"/>
    </location>
</feature>
<keyword evidence="3 5" id="KW-1133">Transmembrane helix</keyword>
<comment type="caution">
    <text evidence="7">The sequence shown here is derived from an EMBL/GenBank/DDBJ whole genome shotgun (WGS) entry which is preliminary data.</text>
</comment>
<feature type="transmembrane region" description="Helical" evidence="5">
    <location>
        <begin position="231"/>
        <end position="251"/>
    </location>
</feature>
<evidence type="ECO:0000256" key="5">
    <source>
        <dbReference type="RuleBase" id="RU361157"/>
    </source>
</evidence>
<evidence type="ECO:0000313" key="7">
    <source>
        <dbReference type="EMBL" id="MEP0820659.1"/>
    </source>
</evidence>
<evidence type="ECO:0000313" key="8">
    <source>
        <dbReference type="Proteomes" id="UP001464891"/>
    </source>
</evidence>
<dbReference type="PANTHER" id="PTHR43229">
    <property type="entry name" value="NODULATION PROTEIN J"/>
    <property type="match status" value="1"/>
</dbReference>
<feature type="transmembrane region" description="Helical" evidence="5">
    <location>
        <begin position="65"/>
        <end position="84"/>
    </location>
</feature>
<proteinExistence type="inferred from homology"/>
<dbReference type="PROSITE" id="PS51012">
    <property type="entry name" value="ABC_TM2"/>
    <property type="match status" value="1"/>
</dbReference>
<evidence type="ECO:0000259" key="6">
    <source>
        <dbReference type="PROSITE" id="PS51012"/>
    </source>
</evidence>
<keyword evidence="5" id="KW-0813">Transport</keyword>
<feature type="transmembrane region" description="Helical" evidence="5">
    <location>
        <begin position="99"/>
        <end position="120"/>
    </location>
</feature>
<dbReference type="InterPro" id="IPR047817">
    <property type="entry name" value="ABC2_TM_bact-type"/>
</dbReference>
<evidence type="ECO:0000256" key="2">
    <source>
        <dbReference type="ARBA" id="ARBA00022692"/>
    </source>
</evidence>
<feature type="transmembrane region" description="Helical" evidence="5">
    <location>
        <begin position="127"/>
        <end position="145"/>
    </location>
</feature>
<protein>
    <recommendedName>
        <fullName evidence="5">Transport permease protein</fullName>
    </recommendedName>
</protein>
<dbReference type="InterPro" id="IPR000412">
    <property type="entry name" value="ABC_2_transport"/>
</dbReference>
<comment type="similarity">
    <text evidence="5">Belongs to the ABC-2 integral membrane protein family.</text>
</comment>
<gene>
    <name evidence="7" type="ORF">NC998_26575</name>
</gene>
<dbReference type="Pfam" id="PF01061">
    <property type="entry name" value="ABC2_membrane"/>
    <property type="match status" value="1"/>
</dbReference>
<dbReference type="InterPro" id="IPR051784">
    <property type="entry name" value="Nod_factor_ABC_transporter"/>
</dbReference>
<dbReference type="PIRSF" id="PIRSF006648">
    <property type="entry name" value="DrrB"/>
    <property type="match status" value="1"/>
</dbReference>
<dbReference type="PRINTS" id="PR00164">
    <property type="entry name" value="ABC2TRNSPORT"/>
</dbReference>
<dbReference type="Proteomes" id="UP001464891">
    <property type="component" value="Unassembled WGS sequence"/>
</dbReference>
<keyword evidence="2 5" id="KW-0812">Transmembrane</keyword>
<evidence type="ECO:0000256" key="3">
    <source>
        <dbReference type="ARBA" id="ARBA00022989"/>
    </source>
</evidence>
<reference evidence="7 8" key="1">
    <citation type="submission" date="2022-04" db="EMBL/GenBank/DDBJ databases">
        <title>Positive selection, recombination, and allopatry shape intraspecific diversity of widespread and dominant cyanobacteria.</title>
        <authorList>
            <person name="Wei J."/>
            <person name="Shu W."/>
            <person name="Hu C."/>
        </authorList>
    </citation>
    <scope>NUCLEOTIDE SEQUENCE [LARGE SCALE GENOMIC DNA]</scope>
    <source>
        <strain evidence="7 8">GB2-A4</strain>
    </source>
</reference>
<dbReference type="InterPro" id="IPR013525">
    <property type="entry name" value="ABC2_TM"/>
</dbReference>
<sequence length="260" mass="29715">MKIRSTVTLWGVYSVWRRHLKVFQNTWIVNFLPPILEPIVYLVSFGVGLTPLIGKVNYEGQTISYLTFLAPGMIAAGALYPSFFEGSYGTFIRLRFEKIWQAMLTAPLTFTEVFLGDWLWAATRGTVVGFMTGMVAVVWGLYSFWHLVLSLPLIFLGSLLFAAIGLFTAGCVKTMDQVNIPVFLLIIPMFTFCGTYFPRNTLPPLLKTITGFFPLSAFTDLLRWSLGLPNFWLWELLWMLLCTTVFGVLAWRRIYPQLFR</sequence>
<accession>A0ABV0JFU3</accession>
<feature type="transmembrane region" description="Helical" evidence="5">
    <location>
        <begin position="178"/>
        <end position="197"/>
    </location>
</feature>
<keyword evidence="5" id="KW-1003">Cell membrane</keyword>
<comment type="subcellular location">
    <subcellularLocation>
        <location evidence="5">Cell membrane</location>
        <topology evidence="5">Multi-pass membrane protein</topology>
    </subcellularLocation>
    <subcellularLocation>
        <location evidence="1">Membrane</location>
        <topology evidence="1">Multi-pass membrane protein</topology>
    </subcellularLocation>
</comment>
<dbReference type="PANTHER" id="PTHR43229:SF2">
    <property type="entry name" value="NODULATION PROTEIN J"/>
    <property type="match status" value="1"/>
</dbReference>